<dbReference type="InterPro" id="IPR000571">
    <property type="entry name" value="Znf_CCCH"/>
</dbReference>
<dbReference type="Pfam" id="PF00642">
    <property type="entry name" value="zf-CCCH"/>
    <property type="match status" value="2"/>
</dbReference>
<dbReference type="PANTHER" id="PTHR12547:SF144">
    <property type="entry name" value="C3H1-TYPE DOMAIN-CONTAINING PROTEIN"/>
    <property type="match status" value="1"/>
</dbReference>
<dbReference type="FunFam" id="4.10.1000.10:FF:000002">
    <property type="entry name" value="Zinc finger protein 36, C3H1 type-like 1"/>
    <property type="match status" value="1"/>
</dbReference>
<dbReference type="PANTHER" id="PTHR12547">
    <property type="entry name" value="CCCH ZINC FINGER/TIS11-RELATED"/>
    <property type="match status" value="1"/>
</dbReference>
<keyword evidence="8" id="KW-1185">Reference proteome</keyword>
<accession>A0A1I7Z508</accession>
<evidence type="ECO:0000259" key="7">
    <source>
        <dbReference type="PROSITE" id="PS50103"/>
    </source>
</evidence>
<evidence type="ECO:0000256" key="5">
    <source>
        <dbReference type="PROSITE-ProRule" id="PRU00723"/>
    </source>
</evidence>
<dbReference type="InterPro" id="IPR045877">
    <property type="entry name" value="ZFP36-like"/>
</dbReference>
<organism evidence="8 9">
    <name type="scientific">Steinernema glaseri</name>
    <dbReference type="NCBI Taxonomy" id="37863"/>
    <lineage>
        <taxon>Eukaryota</taxon>
        <taxon>Metazoa</taxon>
        <taxon>Ecdysozoa</taxon>
        <taxon>Nematoda</taxon>
        <taxon>Chromadorea</taxon>
        <taxon>Rhabditida</taxon>
        <taxon>Tylenchina</taxon>
        <taxon>Panagrolaimomorpha</taxon>
        <taxon>Strongyloidoidea</taxon>
        <taxon>Steinernematidae</taxon>
        <taxon>Steinernema</taxon>
    </lineage>
</organism>
<protein>
    <submittedName>
        <fullName evidence="9">C3H1-type domain-containing protein</fullName>
    </submittedName>
</protein>
<evidence type="ECO:0000256" key="6">
    <source>
        <dbReference type="SAM" id="MobiDB-lite"/>
    </source>
</evidence>
<name>A0A1I7Z508_9BILA</name>
<evidence type="ECO:0000256" key="1">
    <source>
        <dbReference type="ARBA" id="ARBA00022723"/>
    </source>
</evidence>
<dbReference type="GO" id="GO:0043186">
    <property type="term" value="C:P granule"/>
    <property type="evidence" value="ECO:0007669"/>
    <property type="project" value="UniProtKB-ARBA"/>
</dbReference>
<feature type="zinc finger region" description="C3H1-type" evidence="5">
    <location>
        <begin position="90"/>
        <end position="118"/>
    </location>
</feature>
<feature type="region of interest" description="Disordered" evidence="6">
    <location>
        <begin position="202"/>
        <end position="225"/>
    </location>
</feature>
<evidence type="ECO:0000256" key="3">
    <source>
        <dbReference type="ARBA" id="ARBA00022771"/>
    </source>
</evidence>
<dbReference type="Gene3D" id="6.10.250.3220">
    <property type="match status" value="1"/>
</dbReference>
<reference evidence="9" key="1">
    <citation type="submission" date="2016-11" db="UniProtKB">
        <authorList>
            <consortium name="WormBaseParasite"/>
        </authorList>
    </citation>
    <scope>IDENTIFICATION</scope>
</reference>
<feature type="compositionally biased region" description="Low complexity" evidence="6">
    <location>
        <begin position="156"/>
        <end position="175"/>
    </location>
</feature>
<evidence type="ECO:0000313" key="8">
    <source>
        <dbReference type="Proteomes" id="UP000095287"/>
    </source>
</evidence>
<dbReference type="FunFam" id="4.10.1000.10:FF:000001">
    <property type="entry name" value="zinc finger CCCH domain-containing protein 15-like"/>
    <property type="match status" value="1"/>
</dbReference>
<feature type="zinc finger region" description="C3H1-type" evidence="5">
    <location>
        <begin position="51"/>
        <end position="79"/>
    </location>
</feature>
<dbReference type="WBParaSite" id="L893_g22670.t1">
    <property type="protein sequence ID" value="L893_g22670.t1"/>
    <property type="gene ID" value="L893_g22670"/>
</dbReference>
<evidence type="ECO:0000313" key="9">
    <source>
        <dbReference type="WBParaSite" id="L893_g22670.t1"/>
    </source>
</evidence>
<dbReference type="GO" id="GO:0003730">
    <property type="term" value="F:mRNA 3'-UTR binding"/>
    <property type="evidence" value="ECO:0007669"/>
    <property type="project" value="TreeGrafter"/>
</dbReference>
<dbReference type="PROSITE" id="PS50103">
    <property type="entry name" value="ZF_C3H1"/>
    <property type="match status" value="2"/>
</dbReference>
<feature type="compositionally biased region" description="Low complexity" evidence="6">
    <location>
        <begin position="204"/>
        <end position="218"/>
    </location>
</feature>
<dbReference type="AlphaFoldDB" id="A0A1I7Z508"/>
<keyword evidence="1 5" id="KW-0479">Metal-binding</keyword>
<dbReference type="Proteomes" id="UP000095287">
    <property type="component" value="Unplaced"/>
</dbReference>
<evidence type="ECO:0000256" key="2">
    <source>
        <dbReference type="ARBA" id="ARBA00022737"/>
    </source>
</evidence>
<feature type="region of interest" description="Disordered" evidence="6">
    <location>
        <begin position="152"/>
        <end position="175"/>
    </location>
</feature>
<keyword evidence="3 5" id="KW-0863">Zinc-finger</keyword>
<evidence type="ECO:0000256" key="4">
    <source>
        <dbReference type="ARBA" id="ARBA00022833"/>
    </source>
</evidence>
<feature type="domain" description="C3H1-type" evidence="7">
    <location>
        <begin position="51"/>
        <end position="79"/>
    </location>
</feature>
<dbReference type="GO" id="GO:0005829">
    <property type="term" value="C:cytosol"/>
    <property type="evidence" value="ECO:0007669"/>
    <property type="project" value="TreeGrafter"/>
</dbReference>
<dbReference type="GO" id="GO:0008270">
    <property type="term" value="F:zinc ion binding"/>
    <property type="evidence" value="ECO:0007669"/>
    <property type="project" value="UniProtKB-KW"/>
</dbReference>
<keyword evidence="4 5" id="KW-0862">Zinc</keyword>
<dbReference type="Gene3D" id="4.10.1000.10">
    <property type="entry name" value="Zinc finger, CCCH-type"/>
    <property type="match status" value="1"/>
</dbReference>
<dbReference type="SMART" id="SM00356">
    <property type="entry name" value="ZnF_C3H1"/>
    <property type="match status" value="2"/>
</dbReference>
<dbReference type="InterPro" id="IPR036855">
    <property type="entry name" value="Znf_CCCH_sf"/>
</dbReference>
<proteinExistence type="predicted"/>
<dbReference type="SUPFAM" id="SSF90229">
    <property type="entry name" value="CCCH zinc finger"/>
    <property type="match status" value="2"/>
</dbReference>
<feature type="domain" description="C3H1-type" evidence="7">
    <location>
        <begin position="90"/>
        <end position="118"/>
    </location>
</feature>
<keyword evidence="2" id="KW-0677">Repeat</keyword>
<sequence length="225" mass="24955">MYNPPTSSARAHLQVPEDGQQLIHGIPFNVWHALTDEERAEVKNSKRRGEAYKTALCHSFKMHGHCNYGDQCRFAHGECELRLVAQTHPKYKTQLCNKFSLTGMCPYGSRCQFIHRRLETTPRPDVDKLLHSTYSKPNDLASSNFFSQSLSAGNIPTRSRPVPSTTPTPDLFSMSSSSIGPASSFSRSSVGSYGFALPRGNSYGSRSSASFNRANNGSHDNSFMK</sequence>